<gene>
    <name evidence="8" type="ORF">SAMN05421508_104199</name>
</gene>
<proteinExistence type="inferred from homology"/>
<feature type="transmembrane region" description="Helical" evidence="5">
    <location>
        <begin position="128"/>
        <end position="155"/>
    </location>
</feature>
<dbReference type="InterPro" id="IPR052902">
    <property type="entry name" value="ABC-2_transporter"/>
</dbReference>
<comment type="caution">
    <text evidence="5">Lacks conserved residue(s) required for the propagation of feature annotation.</text>
</comment>
<name>A0A286GIT0_9PROT</name>
<accession>A0A286GIT0</accession>
<feature type="transmembrane region" description="Helical" evidence="5">
    <location>
        <begin position="167"/>
        <end position="189"/>
    </location>
</feature>
<organism evidence="8 9">
    <name type="scientific">Caenispirillum bisanense</name>
    <dbReference type="NCBI Taxonomy" id="414052"/>
    <lineage>
        <taxon>Bacteria</taxon>
        <taxon>Pseudomonadati</taxon>
        <taxon>Pseudomonadota</taxon>
        <taxon>Alphaproteobacteria</taxon>
        <taxon>Rhodospirillales</taxon>
        <taxon>Novispirillaceae</taxon>
        <taxon>Caenispirillum</taxon>
    </lineage>
</organism>
<keyword evidence="5" id="KW-1003">Cell membrane</keyword>
<evidence type="ECO:0000256" key="5">
    <source>
        <dbReference type="RuleBase" id="RU361157"/>
    </source>
</evidence>
<evidence type="ECO:0000259" key="7">
    <source>
        <dbReference type="PROSITE" id="PS51012"/>
    </source>
</evidence>
<keyword evidence="3 5" id="KW-1133">Transmembrane helix</keyword>
<dbReference type="OrthoDB" id="9786643at2"/>
<feature type="transmembrane region" description="Helical" evidence="5">
    <location>
        <begin position="77"/>
        <end position="96"/>
    </location>
</feature>
<evidence type="ECO:0000256" key="3">
    <source>
        <dbReference type="ARBA" id="ARBA00022989"/>
    </source>
</evidence>
<reference evidence="9" key="1">
    <citation type="submission" date="2017-09" db="EMBL/GenBank/DDBJ databases">
        <authorList>
            <person name="Varghese N."/>
            <person name="Submissions S."/>
        </authorList>
    </citation>
    <scope>NUCLEOTIDE SEQUENCE [LARGE SCALE GENOMIC DNA]</scope>
    <source>
        <strain evidence="9">USBA 140</strain>
    </source>
</reference>
<evidence type="ECO:0000313" key="9">
    <source>
        <dbReference type="Proteomes" id="UP000219621"/>
    </source>
</evidence>
<keyword evidence="5" id="KW-0813">Transport</keyword>
<dbReference type="Pfam" id="PF01061">
    <property type="entry name" value="ABC2_membrane"/>
    <property type="match status" value="1"/>
</dbReference>
<dbReference type="EMBL" id="OCNJ01000004">
    <property type="protein sequence ID" value="SOD95019.1"/>
    <property type="molecule type" value="Genomic_DNA"/>
</dbReference>
<feature type="region of interest" description="Disordered" evidence="6">
    <location>
        <begin position="1"/>
        <end position="21"/>
    </location>
</feature>
<dbReference type="RefSeq" id="WP_097279157.1">
    <property type="nucleotide sequence ID" value="NZ_OCNJ01000004.1"/>
</dbReference>
<dbReference type="PANTHER" id="PTHR43027:SF1">
    <property type="entry name" value="DOXORUBICIN RESISTANCE ABC TRANSPORTER PERMEASE PROTEIN DRRC-RELATED"/>
    <property type="match status" value="1"/>
</dbReference>
<keyword evidence="4 5" id="KW-0472">Membrane</keyword>
<dbReference type="PANTHER" id="PTHR43027">
    <property type="entry name" value="DOXORUBICIN RESISTANCE ABC TRANSPORTER PERMEASE PROTEIN DRRC-RELATED"/>
    <property type="match status" value="1"/>
</dbReference>
<evidence type="ECO:0000256" key="1">
    <source>
        <dbReference type="ARBA" id="ARBA00004141"/>
    </source>
</evidence>
<keyword evidence="9" id="KW-1185">Reference proteome</keyword>
<keyword evidence="2 5" id="KW-0812">Transmembrane</keyword>
<dbReference type="InterPro" id="IPR013525">
    <property type="entry name" value="ABC2_TM"/>
</dbReference>
<dbReference type="Proteomes" id="UP000219621">
    <property type="component" value="Unassembled WGS sequence"/>
</dbReference>
<dbReference type="InterPro" id="IPR047817">
    <property type="entry name" value="ABC2_TM_bact-type"/>
</dbReference>
<protein>
    <recommendedName>
        <fullName evidence="5">Transport permease protein</fullName>
    </recommendedName>
</protein>
<evidence type="ECO:0000313" key="8">
    <source>
        <dbReference type="EMBL" id="SOD95019.1"/>
    </source>
</evidence>
<dbReference type="GO" id="GO:0005886">
    <property type="term" value="C:plasma membrane"/>
    <property type="evidence" value="ECO:0007669"/>
    <property type="project" value="UniProtKB-SubCell"/>
</dbReference>
<evidence type="ECO:0000256" key="4">
    <source>
        <dbReference type="ARBA" id="ARBA00023136"/>
    </source>
</evidence>
<feature type="domain" description="ABC transmembrane type-2" evidence="7">
    <location>
        <begin position="48"/>
        <end position="274"/>
    </location>
</feature>
<evidence type="ECO:0000256" key="6">
    <source>
        <dbReference type="SAM" id="MobiDB-lite"/>
    </source>
</evidence>
<feature type="transmembrane region" description="Helical" evidence="5">
    <location>
        <begin position="252"/>
        <end position="272"/>
    </location>
</feature>
<dbReference type="AlphaFoldDB" id="A0A286GIT0"/>
<dbReference type="GO" id="GO:0140359">
    <property type="term" value="F:ABC-type transporter activity"/>
    <property type="evidence" value="ECO:0007669"/>
    <property type="project" value="InterPro"/>
</dbReference>
<comment type="subcellular location">
    <subcellularLocation>
        <location evidence="5">Cell inner membrane</location>
        <topology evidence="5">Multi-pass membrane protein</topology>
    </subcellularLocation>
    <subcellularLocation>
        <location evidence="1">Membrane</location>
        <topology evidence="1">Multi-pass membrane protein</topology>
    </subcellularLocation>
</comment>
<sequence>MSPHDHRPPHPPEQGFSPIQRPTSTVFAPRRVGAIVLRHLYVLKSSVPRLLELAYWPTVQMVLWGFITTFFVQHSSWLAQAFGVLLAAVLLWDVMFRGNLGLSISFMEEMWSRNLGHLFVSPLRPYELVAAIMTMSFIRTTIGLLPAALLAIWFYEYNIFAMGLPLVTFFANLLVTGWAIGLAVSALILRHGLGAESLAWVAIFAFGPVSGIYYPIESLPGWLQPVAWALPPAYVFEGMRAVLFDGTFRWDLFGGAVALNVLYLGLAVVLFLRTFTKARRLGLLLDVGE</sequence>
<comment type="similarity">
    <text evidence="5">Belongs to the ABC-2 integral membrane protein family.</text>
</comment>
<dbReference type="PROSITE" id="PS51012">
    <property type="entry name" value="ABC_TM2"/>
    <property type="match status" value="1"/>
</dbReference>
<feature type="transmembrane region" description="Helical" evidence="5">
    <location>
        <begin position="198"/>
        <end position="216"/>
    </location>
</feature>
<feature type="compositionally biased region" description="Basic and acidic residues" evidence="6">
    <location>
        <begin position="1"/>
        <end position="10"/>
    </location>
</feature>
<evidence type="ECO:0000256" key="2">
    <source>
        <dbReference type="ARBA" id="ARBA00022692"/>
    </source>
</evidence>